<dbReference type="InterPro" id="IPR050288">
    <property type="entry name" value="Cellulose_deg_GH3"/>
</dbReference>
<proteinExistence type="inferred from homology"/>
<dbReference type="PANTHER" id="PTHR42715">
    <property type="entry name" value="BETA-GLUCOSIDASE"/>
    <property type="match status" value="1"/>
</dbReference>
<dbReference type="FunFam" id="3.20.20.300:FF:000006">
    <property type="entry name" value="Beta-glucosidase H"/>
    <property type="match status" value="1"/>
</dbReference>
<evidence type="ECO:0000256" key="13">
    <source>
        <dbReference type="ARBA" id="ARBA00041603"/>
    </source>
</evidence>
<dbReference type="InterPro" id="IPR001764">
    <property type="entry name" value="Glyco_hydro_3_N"/>
</dbReference>
<evidence type="ECO:0000256" key="15">
    <source>
        <dbReference type="SAM" id="MobiDB-lite"/>
    </source>
</evidence>
<evidence type="ECO:0000256" key="9">
    <source>
        <dbReference type="ARBA" id="ARBA00023295"/>
    </source>
</evidence>
<name>A0A0D2EKC2_9EURO</name>
<evidence type="ECO:0000256" key="5">
    <source>
        <dbReference type="ARBA" id="ARBA00022801"/>
    </source>
</evidence>
<organism evidence="17 18">
    <name type="scientific">Exophiala xenobiotica</name>
    <dbReference type="NCBI Taxonomy" id="348802"/>
    <lineage>
        <taxon>Eukaryota</taxon>
        <taxon>Fungi</taxon>
        <taxon>Dikarya</taxon>
        <taxon>Ascomycota</taxon>
        <taxon>Pezizomycotina</taxon>
        <taxon>Eurotiomycetes</taxon>
        <taxon>Chaetothyriomycetidae</taxon>
        <taxon>Chaetothyriales</taxon>
        <taxon>Herpotrichiellaceae</taxon>
        <taxon>Exophiala</taxon>
    </lineage>
</organism>
<dbReference type="InterPro" id="IPR013783">
    <property type="entry name" value="Ig-like_fold"/>
</dbReference>
<comment type="catalytic activity">
    <reaction evidence="1">
        <text>Hydrolysis of terminal, non-reducing beta-D-glucosyl residues with release of beta-D-glucose.</text>
        <dbReference type="EC" id="3.2.1.21"/>
    </reaction>
</comment>
<dbReference type="SUPFAM" id="SSF51445">
    <property type="entry name" value="(Trans)glycosidases"/>
    <property type="match status" value="1"/>
</dbReference>
<dbReference type="SUPFAM" id="SSF56988">
    <property type="entry name" value="Anthrax protective antigen"/>
    <property type="match status" value="1"/>
</dbReference>
<dbReference type="AlphaFoldDB" id="A0A0D2EKC2"/>
<feature type="domain" description="PA14" evidence="16">
    <location>
        <begin position="424"/>
        <end position="580"/>
    </location>
</feature>
<comment type="pathway">
    <text evidence="2">Glycan metabolism; cellulose degradation.</text>
</comment>
<dbReference type="InterPro" id="IPR002772">
    <property type="entry name" value="Glyco_hydro_3_C"/>
</dbReference>
<evidence type="ECO:0000256" key="1">
    <source>
        <dbReference type="ARBA" id="ARBA00000448"/>
    </source>
</evidence>
<evidence type="ECO:0000256" key="8">
    <source>
        <dbReference type="ARBA" id="ARBA00023277"/>
    </source>
</evidence>
<evidence type="ECO:0000256" key="2">
    <source>
        <dbReference type="ARBA" id="ARBA00004987"/>
    </source>
</evidence>
<evidence type="ECO:0000256" key="14">
    <source>
        <dbReference type="ARBA" id="ARBA00041809"/>
    </source>
</evidence>
<dbReference type="Pfam" id="PF07691">
    <property type="entry name" value="PA14"/>
    <property type="match status" value="1"/>
</dbReference>
<evidence type="ECO:0000313" key="18">
    <source>
        <dbReference type="Proteomes" id="UP000054342"/>
    </source>
</evidence>
<evidence type="ECO:0000256" key="6">
    <source>
        <dbReference type="ARBA" id="ARBA00023001"/>
    </source>
</evidence>
<dbReference type="InterPro" id="IPR011658">
    <property type="entry name" value="PA14_dom"/>
</dbReference>
<dbReference type="GO" id="GO:0008422">
    <property type="term" value="F:beta-glucosidase activity"/>
    <property type="evidence" value="ECO:0007669"/>
    <property type="project" value="UniProtKB-EC"/>
</dbReference>
<evidence type="ECO:0000256" key="12">
    <source>
        <dbReference type="ARBA" id="ARBA00041279"/>
    </source>
</evidence>
<dbReference type="RefSeq" id="XP_013315665.1">
    <property type="nucleotide sequence ID" value="XM_013460211.1"/>
</dbReference>
<dbReference type="SMART" id="SM00758">
    <property type="entry name" value="PA14"/>
    <property type="match status" value="1"/>
</dbReference>
<dbReference type="InterPro" id="IPR036962">
    <property type="entry name" value="Glyco_hydro_3_N_sf"/>
</dbReference>
<dbReference type="Pfam" id="PF14310">
    <property type="entry name" value="Fn3-like"/>
    <property type="match status" value="1"/>
</dbReference>
<dbReference type="EC" id="3.2.1.21" evidence="4"/>
<feature type="region of interest" description="Disordered" evidence="15">
    <location>
        <begin position="1"/>
        <end position="28"/>
    </location>
</feature>
<dbReference type="STRING" id="348802.A0A0D2EKC2"/>
<evidence type="ECO:0000256" key="3">
    <source>
        <dbReference type="ARBA" id="ARBA00005336"/>
    </source>
</evidence>
<dbReference type="RefSeq" id="XP_013315666.1">
    <property type="nucleotide sequence ID" value="XM_013460212.1"/>
</dbReference>
<dbReference type="HOGENOM" id="CLU_004542_4_0_1"/>
<dbReference type="PROSITE" id="PS51820">
    <property type="entry name" value="PA14"/>
    <property type="match status" value="1"/>
</dbReference>
<keyword evidence="9" id="KW-0326">Glycosidase</keyword>
<dbReference type="InterPro" id="IPR036881">
    <property type="entry name" value="Glyco_hydro_3_C_sf"/>
</dbReference>
<dbReference type="Gene3D" id="2.60.40.10">
    <property type="entry name" value="Immunoglobulins"/>
    <property type="match status" value="1"/>
</dbReference>
<dbReference type="InterPro" id="IPR026891">
    <property type="entry name" value="Fn3-like"/>
</dbReference>
<comment type="similarity">
    <text evidence="3">Belongs to the glycosyl hydrolase 3 family.</text>
</comment>
<dbReference type="OrthoDB" id="47059at2759"/>
<protein>
    <recommendedName>
        <fullName evidence="11">Probable beta-glucosidase I</fullName>
        <ecNumber evidence="4">3.2.1.21</ecNumber>
    </recommendedName>
    <alternativeName>
        <fullName evidence="12">Beta-D-glucoside glucohydrolase I</fullName>
    </alternativeName>
    <alternativeName>
        <fullName evidence="13">Cellobiase I</fullName>
    </alternativeName>
    <alternativeName>
        <fullName evidence="14">Gentiobiase I</fullName>
    </alternativeName>
</protein>
<evidence type="ECO:0000256" key="10">
    <source>
        <dbReference type="ARBA" id="ARBA00023326"/>
    </source>
</evidence>
<gene>
    <name evidence="17" type="ORF">PV05_07392</name>
</gene>
<dbReference type="SUPFAM" id="SSF52279">
    <property type="entry name" value="Beta-D-glucan exohydrolase, C-terminal domain"/>
    <property type="match status" value="1"/>
</dbReference>
<keyword evidence="7" id="KW-0325">Glycoprotein</keyword>
<keyword evidence="8" id="KW-0119">Carbohydrate metabolism</keyword>
<evidence type="ECO:0000256" key="7">
    <source>
        <dbReference type="ARBA" id="ARBA00023180"/>
    </source>
</evidence>
<keyword evidence="5" id="KW-0378">Hydrolase</keyword>
<dbReference type="PRINTS" id="PR00133">
    <property type="entry name" value="GLHYDRLASE3"/>
</dbReference>
<dbReference type="PANTHER" id="PTHR42715:SF27">
    <property type="entry name" value="BETA-GLUCOSIDASE-RELATED"/>
    <property type="match status" value="1"/>
</dbReference>
<dbReference type="EMBL" id="KN847320">
    <property type="protein sequence ID" value="KIW55080.1"/>
    <property type="molecule type" value="Genomic_DNA"/>
</dbReference>
<evidence type="ECO:0000313" key="17">
    <source>
        <dbReference type="EMBL" id="KIW55080.1"/>
    </source>
</evidence>
<dbReference type="Proteomes" id="UP000054342">
    <property type="component" value="Unassembled WGS sequence"/>
</dbReference>
<evidence type="ECO:0000259" key="16">
    <source>
        <dbReference type="PROSITE" id="PS51820"/>
    </source>
</evidence>
<dbReference type="InterPro" id="IPR017853">
    <property type="entry name" value="GH"/>
</dbReference>
<dbReference type="EMBL" id="KN847320">
    <property type="protein sequence ID" value="KIW55081.1"/>
    <property type="molecule type" value="Genomic_DNA"/>
</dbReference>
<sequence>MDSVETSSSSRSSAQPDTPPSCLSDTDRFSEPEFDIETLLSQLALDEKVALTRGSDMWHTTPIPRLEIPSLRLSDGPNGVRGTRFFDSTPGACLPCGTGLGATWDTGLLRRLGNLLGVEAKSKSVHILLGPTVNIQRSPLGGRGFESFGEDPVLSGLLAAAYCNGVQDEHIVTAIKHFVCNDQEDKRMSVNITVSDRALREIYLLPFMLAIRDSNPGAIMTSYNKLNGTHCSENVKLLRDILRGEWCWQGLAMSDWYGTYSACEAIAAGLDLEMPGPSRWRNLALTHAVNSGKLDEKVVDDRARNVLEAVQKAGKSGISPECGETTVDTPGHRSLLREAAADSVVLLKNSMGNLPLQKSKSTAVIGSNARLTPFCGGGSASLNPYYSTSILESVQRICDDVRYTEGPFSHLDFSFRDSVITDTKGNPGFTFRSYLEPPDVKDRECIDTMYVRTGKFFLSDYSPPKLNSPLFWAEMEATLEPDKPGPWSFGLCAHGTARLFIDGVEVIDNETHQEPGNAFLGAGTKEVMGTINLEAGRRYRLLITFGSAPTSKIVKEGVVTFRKGGVRLRGGPQINVSEAMREAVTVAKAAEQVVVIVGLNGDWEIEGQDRTNMDLPPHTDDMIDRILDVRPDAVIVTQSGTPVRMPWASKAASMLHIWYGGNEVGNGIADVLFGDVAPSGKLPMTFPKRIQDCPAYLNSKADAGSMLYGENIYVGYRYYEAVELPVQFPFGWGLSYTTFALSNLQVRAEGPTLSIHLRLTNAGTRTSSEVVQVYISQRDPKITRPKKELKGFKKCRLGPKEDVDVALHIPMKYATSYWNEHAGAWMSDAGIYDVLVGNSSREADCLHGMFETVITYSWNGL</sequence>
<dbReference type="Gene3D" id="2.60.120.260">
    <property type="entry name" value="Galactose-binding domain-like"/>
    <property type="match status" value="1"/>
</dbReference>
<dbReference type="GeneID" id="25329300"/>
<dbReference type="SMART" id="SM01217">
    <property type="entry name" value="Fn3_like"/>
    <property type="match status" value="1"/>
</dbReference>
<dbReference type="Pfam" id="PF01915">
    <property type="entry name" value="Glyco_hydro_3_C"/>
    <property type="match status" value="1"/>
</dbReference>
<evidence type="ECO:0000256" key="11">
    <source>
        <dbReference type="ARBA" id="ARBA00039569"/>
    </source>
</evidence>
<accession>A0A0D2EKC2</accession>
<dbReference type="InterPro" id="IPR037524">
    <property type="entry name" value="PA14/GLEYA"/>
</dbReference>
<evidence type="ECO:0000256" key="4">
    <source>
        <dbReference type="ARBA" id="ARBA00012744"/>
    </source>
</evidence>
<dbReference type="UniPathway" id="UPA00696"/>
<keyword evidence="10" id="KW-0624">Polysaccharide degradation</keyword>
<dbReference type="Gene3D" id="3.40.50.1700">
    <property type="entry name" value="Glycoside hydrolase family 3 C-terminal domain"/>
    <property type="match status" value="1"/>
</dbReference>
<dbReference type="Gene3D" id="3.20.20.300">
    <property type="entry name" value="Glycoside hydrolase, family 3, N-terminal domain"/>
    <property type="match status" value="1"/>
</dbReference>
<dbReference type="Pfam" id="PF00933">
    <property type="entry name" value="Glyco_hydro_3"/>
    <property type="match status" value="1"/>
</dbReference>
<reference evidence="17 18" key="1">
    <citation type="submission" date="2015-01" db="EMBL/GenBank/DDBJ databases">
        <title>The Genome Sequence of Exophiala xenobiotica CBS118157.</title>
        <authorList>
            <consortium name="The Broad Institute Genomics Platform"/>
            <person name="Cuomo C."/>
            <person name="de Hoog S."/>
            <person name="Gorbushina A."/>
            <person name="Stielow B."/>
            <person name="Teixiera M."/>
            <person name="Abouelleil A."/>
            <person name="Chapman S.B."/>
            <person name="Priest M."/>
            <person name="Young S.K."/>
            <person name="Wortman J."/>
            <person name="Nusbaum C."/>
            <person name="Birren B."/>
        </authorList>
    </citation>
    <scope>NUCLEOTIDE SEQUENCE [LARGE SCALE GENOMIC DNA]</scope>
    <source>
        <strain evidence="17 18">CBS 118157</strain>
    </source>
</reference>
<keyword evidence="18" id="KW-1185">Reference proteome</keyword>
<dbReference type="GO" id="GO:0030245">
    <property type="term" value="P:cellulose catabolic process"/>
    <property type="evidence" value="ECO:0007669"/>
    <property type="project" value="UniProtKB-UniPathway"/>
</dbReference>
<dbReference type="FunFam" id="2.60.40.10:FF:000495">
    <property type="entry name" value="Periplasmic beta-glucosidase"/>
    <property type="match status" value="1"/>
</dbReference>
<keyword evidence="6" id="KW-0136">Cellulose degradation</keyword>